<dbReference type="EMBL" id="CP012160">
    <property type="protein sequence ID" value="AKS47756.1"/>
    <property type="molecule type" value="Genomic_DNA"/>
</dbReference>
<keyword evidence="10" id="KW-0963">Cytoplasm</keyword>
<evidence type="ECO:0000313" key="14">
    <source>
        <dbReference type="Proteomes" id="UP000067444"/>
    </source>
</evidence>
<dbReference type="GO" id="GO:0008654">
    <property type="term" value="P:phospholipid biosynthetic process"/>
    <property type="evidence" value="ECO:0007669"/>
    <property type="project" value="UniProtKB-KW"/>
</dbReference>
<keyword evidence="8 10" id="KW-0594">Phospholipid biosynthesis</keyword>
<dbReference type="RefSeq" id="WP_049835912.1">
    <property type="nucleotide sequence ID" value="NZ_CP012160.1"/>
</dbReference>
<dbReference type="SUPFAM" id="SSF48179">
    <property type="entry name" value="6-phosphogluconate dehydrogenase C-terminal domain-like"/>
    <property type="match status" value="1"/>
</dbReference>
<feature type="binding site" evidence="10">
    <location>
        <position position="269"/>
    </location>
    <ligand>
        <name>NADPH</name>
        <dbReference type="ChEBI" id="CHEBI:57783"/>
    </ligand>
</feature>
<accession>A0A0K0YA09</accession>
<sequence>MKLAVAGAGAFGTGLAISLAANGPVTLWARDADAAAEISKARENVQRLPGHPLPENINVTSNLAALIDADTILLAIPAQKLGEWLKVNADHFADKRLVACCKGIDQSTLRGPVAQIEAHVPSAICAMLTGPSFAADIANHLPTALTLACNDVDEGAYLQACLSTPTLRLYLSQDVIGAELGGALKNVIAIACGVCMGAGFGESARAAVITRGFAEMRRIGTALGADPETLTGLSGFGDLALTCTSDGSRNYRFGLSIGSAQDFDTATTVEGAATAVSVSNLAQKHDLDLPICRVVADLASGKIDPETALATLLARPLRKE</sequence>
<keyword evidence="3 10" id="KW-0547">Nucleotide-binding</keyword>
<dbReference type="PATRIC" id="fig|1458307.3.peg.3266"/>
<evidence type="ECO:0000256" key="10">
    <source>
        <dbReference type="HAMAP-Rule" id="MF_00394"/>
    </source>
</evidence>
<dbReference type="KEGG" id="otm:OSB_32430"/>
<evidence type="ECO:0000256" key="8">
    <source>
        <dbReference type="ARBA" id="ARBA00023209"/>
    </source>
</evidence>
<dbReference type="GO" id="GO:0046167">
    <property type="term" value="P:glycerol-3-phosphate biosynthetic process"/>
    <property type="evidence" value="ECO:0007669"/>
    <property type="project" value="UniProtKB-UniRule"/>
</dbReference>
<evidence type="ECO:0000256" key="1">
    <source>
        <dbReference type="ARBA" id="ARBA00011009"/>
    </source>
</evidence>
<dbReference type="PRINTS" id="PR00077">
    <property type="entry name" value="GPDHDRGNASE"/>
</dbReference>
<evidence type="ECO:0000256" key="7">
    <source>
        <dbReference type="ARBA" id="ARBA00023098"/>
    </source>
</evidence>
<comment type="catalytic activity">
    <reaction evidence="10 12">
        <text>sn-glycerol 3-phosphate + NADP(+) = dihydroxyacetone phosphate + NADPH + H(+)</text>
        <dbReference type="Rhea" id="RHEA:11096"/>
        <dbReference type="ChEBI" id="CHEBI:15378"/>
        <dbReference type="ChEBI" id="CHEBI:57597"/>
        <dbReference type="ChEBI" id="CHEBI:57642"/>
        <dbReference type="ChEBI" id="CHEBI:57783"/>
        <dbReference type="ChEBI" id="CHEBI:58349"/>
        <dbReference type="EC" id="1.1.1.94"/>
    </reaction>
</comment>
<comment type="catalytic activity">
    <reaction evidence="10">
        <text>sn-glycerol 3-phosphate + NAD(+) = dihydroxyacetone phosphate + NADH + H(+)</text>
        <dbReference type="Rhea" id="RHEA:11092"/>
        <dbReference type="ChEBI" id="CHEBI:15378"/>
        <dbReference type="ChEBI" id="CHEBI:57540"/>
        <dbReference type="ChEBI" id="CHEBI:57597"/>
        <dbReference type="ChEBI" id="CHEBI:57642"/>
        <dbReference type="ChEBI" id="CHEBI:57945"/>
        <dbReference type="EC" id="1.1.1.94"/>
    </reaction>
</comment>
<reference evidence="13 14" key="1">
    <citation type="journal article" date="2015" name="Genome Announc.">
        <title>Closed Genome Sequence of Octadecabacter temperatus SB1, the First Mesophilic Species of the Genus Octadecabacter.</title>
        <authorList>
            <person name="Voget S."/>
            <person name="Billerbeck S."/>
            <person name="Simon M."/>
            <person name="Daniel R."/>
        </authorList>
    </citation>
    <scope>NUCLEOTIDE SEQUENCE [LARGE SCALE GENOMIC DNA]</scope>
    <source>
        <strain evidence="13 14">SB1</strain>
    </source>
</reference>
<dbReference type="PANTHER" id="PTHR11728:SF1">
    <property type="entry name" value="GLYCEROL-3-PHOSPHATE DEHYDROGENASE [NAD(+)] 2, CHLOROPLASTIC"/>
    <property type="match status" value="1"/>
</dbReference>
<evidence type="ECO:0000256" key="5">
    <source>
        <dbReference type="ARBA" id="ARBA00023002"/>
    </source>
</evidence>
<comment type="pathway">
    <text evidence="10">Membrane lipid metabolism; glycerophospholipid metabolism.</text>
</comment>
<dbReference type="GO" id="GO:0051287">
    <property type="term" value="F:NAD binding"/>
    <property type="evidence" value="ECO:0007669"/>
    <property type="project" value="InterPro"/>
</dbReference>
<evidence type="ECO:0000256" key="11">
    <source>
        <dbReference type="RuleBase" id="RU000437"/>
    </source>
</evidence>
<dbReference type="GO" id="GO:0046168">
    <property type="term" value="P:glycerol-3-phosphate catabolic process"/>
    <property type="evidence" value="ECO:0007669"/>
    <property type="project" value="InterPro"/>
</dbReference>
<feature type="binding site" evidence="10">
    <location>
        <position position="248"/>
    </location>
    <ligand>
        <name>sn-glycerol 3-phosphate</name>
        <dbReference type="ChEBI" id="CHEBI:57597"/>
    </ligand>
</feature>
<feature type="binding site" evidence="10">
    <location>
        <position position="270"/>
    </location>
    <ligand>
        <name>NADPH</name>
        <dbReference type="ChEBI" id="CHEBI:57783"/>
    </ligand>
</feature>
<feature type="binding site" evidence="10">
    <location>
        <position position="238"/>
    </location>
    <ligand>
        <name>sn-glycerol 3-phosphate</name>
        <dbReference type="ChEBI" id="CHEBI:57597"/>
    </ligand>
</feature>
<gene>
    <name evidence="10 13" type="primary">gpsA</name>
    <name evidence="13" type="ORF">OSB_32430</name>
</gene>
<keyword evidence="5 10" id="KW-0560">Oxidoreductase</keyword>
<dbReference type="GO" id="GO:0006650">
    <property type="term" value="P:glycerophospholipid metabolic process"/>
    <property type="evidence" value="ECO:0007669"/>
    <property type="project" value="UniProtKB-UniRule"/>
</dbReference>
<evidence type="ECO:0000256" key="2">
    <source>
        <dbReference type="ARBA" id="ARBA00022516"/>
    </source>
</evidence>
<feature type="binding site" evidence="10">
    <location>
        <position position="134"/>
    </location>
    <ligand>
        <name>NADPH</name>
        <dbReference type="ChEBI" id="CHEBI:57783"/>
    </ligand>
</feature>
<dbReference type="GO" id="GO:0141153">
    <property type="term" value="F:glycerol-3-phosphate dehydrogenase (NADP+) activity"/>
    <property type="evidence" value="ECO:0007669"/>
    <property type="project" value="RHEA"/>
</dbReference>
<evidence type="ECO:0000256" key="9">
    <source>
        <dbReference type="ARBA" id="ARBA00023264"/>
    </source>
</evidence>
<keyword evidence="2 10" id="KW-0444">Lipid biosynthesis</keyword>
<dbReference type="InterPro" id="IPR011128">
    <property type="entry name" value="G3P_DH_NAD-dep_N"/>
</dbReference>
<evidence type="ECO:0000313" key="13">
    <source>
        <dbReference type="EMBL" id="AKS47756.1"/>
    </source>
</evidence>
<dbReference type="InterPro" id="IPR006168">
    <property type="entry name" value="G3P_DH_NAD-dep"/>
</dbReference>
<dbReference type="HAMAP" id="MF_00394">
    <property type="entry name" value="NAD_Glyc3P_dehydrog"/>
    <property type="match status" value="1"/>
</dbReference>
<dbReference type="InterPro" id="IPR013328">
    <property type="entry name" value="6PGD_dom2"/>
</dbReference>
<dbReference type="GO" id="GO:0005829">
    <property type="term" value="C:cytosol"/>
    <property type="evidence" value="ECO:0007669"/>
    <property type="project" value="TreeGrafter"/>
</dbReference>
<feature type="binding site" evidence="10">
    <location>
        <position position="249"/>
    </location>
    <ligand>
        <name>NADPH</name>
        <dbReference type="ChEBI" id="CHEBI:57783"/>
    </ligand>
</feature>
<keyword evidence="9 10" id="KW-1208">Phospholipid metabolism</keyword>
<evidence type="ECO:0000256" key="3">
    <source>
        <dbReference type="ARBA" id="ARBA00022741"/>
    </source>
</evidence>
<feature type="binding site" evidence="10">
    <location>
        <position position="132"/>
    </location>
    <ligand>
        <name>sn-glycerol 3-phosphate</name>
        <dbReference type="ChEBI" id="CHEBI:57597"/>
    </ligand>
</feature>
<feature type="binding site" evidence="10">
    <location>
        <position position="185"/>
    </location>
    <ligand>
        <name>sn-glycerol 3-phosphate</name>
        <dbReference type="ChEBI" id="CHEBI:57597"/>
    </ligand>
</feature>
<dbReference type="InterPro" id="IPR008927">
    <property type="entry name" value="6-PGluconate_DH-like_C_sf"/>
</dbReference>
<dbReference type="NCBIfam" id="NF000942">
    <property type="entry name" value="PRK00094.1-4"/>
    <property type="match status" value="1"/>
</dbReference>
<dbReference type="GO" id="GO:0005975">
    <property type="term" value="P:carbohydrate metabolic process"/>
    <property type="evidence" value="ECO:0007669"/>
    <property type="project" value="InterPro"/>
</dbReference>
<feature type="binding site" evidence="10">
    <location>
        <position position="102"/>
    </location>
    <ligand>
        <name>NADPH</name>
        <dbReference type="ChEBI" id="CHEBI:57783"/>
    </ligand>
</feature>
<dbReference type="SUPFAM" id="SSF51735">
    <property type="entry name" value="NAD(P)-binding Rossmann-fold domains"/>
    <property type="match status" value="1"/>
</dbReference>
<dbReference type="NCBIfam" id="NF000940">
    <property type="entry name" value="PRK00094.1-2"/>
    <property type="match status" value="1"/>
</dbReference>
<dbReference type="OrthoDB" id="9812273at2"/>
<comment type="caution">
    <text evidence="10">Lacks conserved residue(s) required for the propagation of feature annotation.</text>
</comment>
<keyword evidence="4 10" id="KW-0521">NADP</keyword>
<feature type="binding site" evidence="10">
    <location>
        <position position="249"/>
    </location>
    <ligand>
        <name>sn-glycerol 3-phosphate</name>
        <dbReference type="ChEBI" id="CHEBI:57597"/>
    </ligand>
</feature>
<evidence type="ECO:0000256" key="12">
    <source>
        <dbReference type="RuleBase" id="RU000439"/>
    </source>
</evidence>
<dbReference type="InterPro" id="IPR036291">
    <property type="entry name" value="NAD(P)-bd_dom_sf"/>
</dbReference>
<dbReference type="Gene3D" id="3.40.50.720">
    <property type="entry name" value="NAD(P)-binding Rossmann-like Domain"/>
    <property type="match status" value="1"/>
</dbReference>
<feature type="binding site" evidence="10">
    <location>
        <position position="30"/>
    </location>
    <ligand>
        <name>NADPH</name>
        <dbReference type="ChEBI" id="CHEBI:57783"/>
    </ligand>
</feature>
<protein>
    <recommendedName>
        <fullName evidence="10">Glycerol-3-phosphate dehydrogenase [NAD(P)+]</fullName>
        <ecNumber evidence="10">1.1.1.94</ecNumber>
    </recommendedName>
    <alternativeName>
        <fullName evidence="10">NAD(P)(+)-dependent glycerol-3-phosphate dehydrogenase</fullName>
    </alternativeName>
    <alternativeName>
        <fullName evidence="10">NAD(P)H-dependent dihydroxyacetone-phosphate reductase</fullName>
    </alternativeName>
</protein>
<feature type="binding site" evidence="10">
    <location>
        <position position="102"/>
    </location>
    <ligand>
        <name>sn-glycerol 3-phosphate</name>
        <dbReference type="ChEBI" id="CHEBI:57597"/>
    </ligand>
</feature>
<proteinExistence type="inferred from homology"/>
<dbReference type="PANTHER" id="PTHR11728">
    <property type="entry name" value="GLYCEROL-3-PHOSPHATE DEHYDROGENASE"/>
    <property type="match status" value="1"/>
</dbReference>
<dbReference type="PIRSF" id="PIRSF000114">
    <property type="entry name" value="Glycerol-3-P_dh"/>
    <property type="match status" value="1"/>
</dbReference>
<dbReference type="Pfam" id="PF07479">
    <property type="entry name" value="NAD_Gly3P_dh_C"/>
    <property type="match status" value="1"/>
</dbReference>
<keyword evidence="6 10" id="KW-0520">NAD</keyword>
<comment type="similarity">
    <text evidence="1 10 11">Belongs to the NAD-dependent glycerol-3-phosphate dehydrogenase family.</text>
</comment>
<dbReference type="Gene3D" id="1.10.1040.10">
    <property type="entry name" value="N-(1-d-carboxylethyl)-l-norvaline Dehydrogenase, domain 2"/>
    <property type="match status" value="1"/>
</dbReference>
<feature type="binding site" evidence="10">
    <location>
        <position position="250"/>
    </location>
    <ligand>
        <name>sn-glycerol 3-phosphate</name>
        <dbReference type="ChEBI" id="CHEBI:57597"/>
    </ligand>
</feature>
<dbReference type="PROSITE" id="PS00957">
    <property type="entry name" value="NAD_G3PDH"/>
    <property type="match status" value="1"/>
</dbReference>
<dbReference type="AlphaFoldDB" id="A0A0K0YA09"/>
<organism evidence="13 14">
    <name type="scientific">Octadecabacter temperatus</name>
    <dbReference type="NCBI Taxonomy" id="1458307"/>
    <lineage>
        <taxon>Bacteria</taxon>
        <taxon>Pseudomonadati</taxon>
        <taxon>Pseudomonadota</taxon>
        <taxon>Alphaproteobacteria</taxon>
        <taxon>Rhodobacterales</taxon>
        <taxon>Roseobacteraceae</taxon>
        <taxon>Octadecabacter</taxon>
    </lineage>
</organism>
<keyword evidence="7 10" id="KW-0443">Lipid metabolism</keyword>
<dbReference type="Pfam" id="PF01210">
    <property type="entry name" value="NAD_Gly3P_dh_N"/>
    <property type="match status" value="1"/>
</dbReference>
<feature type="binding site" evidence="10">
    <location>
        <position position="130"/>
    </location>
    <ligand>
        <name>sn-glycerol 3-phosphate</name>
        <dbReference type="ChEBI" id="CHEBI:57597"/>
    </ligand>
</feature>
<comment type="function">
    <text evidence="10">Catalyzes the reduction of the glycolytic intermediate dihydroxyacetone phosphate (DHAP) to sn-glycerol 3-phosphate (G3P), the key precursor for phospholipid synthesis.</text>
</comment>
<dbReference type="GO" id="GO:0141152">
    <property type="term" value="F:glycerol-3-phosphate dehydrogenase (NAD+) activity"/>
    <property type="evidence" value="ECO:0007669"/>
    <property type="project" value="RHEA"/>
</dbReference>
<evidence type="ECO:0000256" key="6">
    <source>
        <dbReference type="ARBA" id="ARBA00023027"/>
    </source>
</evidence>
<dbReference type="EC" id="1.1.1.94" evidence="10"/>
<dbReference type="UniPathway" id="UPA00940"/>
<feature type="active site" description="Proton acceptor" evidence="10">
    <location>
        <position position="185"/>
    </location>
</feature>
<dbReference type="STRING" id="1458307.OSB_32430"/>
<name>A0A0K0YA09_9RHOB</name>
<dbReference type="FunFam" id="3.40.50.720:FF:000019">
    <property type="entry name" value="Glycerol-3-phosphate dehydrogenase [NAD(P)+]"/>
    <property type="match status" value="1"/>
</dbReference>
<dbReference type="Proteomes" id="UP000067444">
    <property type="component" value="Chromosome"/>
</dbReference>
<comment type="subcellular location">
    <subcellularLocation>
        <location evidence="10">Cytoplasm</location>
    </subcellularLocation>
</comment>
<evidence type="ECO:0000256" key="4">
    <source>
        <dbReference type="ARBA" id="ARBA00022857"/>
    </source>
</evidence>
<keyword evidence="14" id="KW-1185">Reference proteome</keyword>
<feature type="binding site" evidence="10">
    <location>
        <position position="11"/>
    </location>
    <ligand>
        <name>NADPH</name>
        <dbReference type="ChEBI" id="CHEBI:57783"/>
    </ligand>
</feature>
<dbReference type="InterPro" id="IPR006109">
    <property type="entry name" value="G3P_DH_NAD-dep_C"/>
</dbReference>